<organism evidence="3 4">
    <name type="scientific">Parabacteroides faecis</name>
    <dbReference type="NCBI Taxonomy" id="1217282"/>
    <lineage>
        <taxon>Bacteria</taxon>
        <taxon>Pseudomonadati</taxon>
        <taxon>Bacteroidota</taxon>
        <taxon>Bacteroidia</taxon>
        <taxon>Bacteroidales</taxon>
        <taxon>Tannerellaceae</taxon>
        <taxon>Parabacteroides</taxon>
    </lineage>
</organism>
<reference evidence="3 4" key="1">
    <citation type="submission" date="2020-08" db="EMBL/GenBank/DDBJ databases">
        <title>Genomic Encyclopedia of Type Strains, Phase IV (KMG-IV): sequencing the most valuable type-strain genomes for metagenomic binning, comparative biology and taxonomic classification.</title>
        <authorList>
            <person name="Goeker M."/>
        </authorList>
    </citation>
    <scope>NUCLEOTIDE SEQUENCE [LARGE SCALE GENOMIC DNA]</scope>
    <source>
        <strain evidence="3 4">DSM 102983</strain>
    </source>
</reference>
<evidence type="ECO:0000313" key="4">
    <source>
        <dbReference type="Proteomes" id="UP000533637"/>
    </source>
</evidence>
<evidence type="ECO:0000313" key="3">
    <source>
        <dbReference type="EMBL" id="MBB4623904.1"/>
    </source>
</evidence>
<proteinExistence type="predicted"/>
<evidence type="ECO:0000256" key="2">
    <source>
        <dbReference type="ARBA" id="ARBA00022801"/>
    </source>
</evidence>
<keyword evidence="2" id="KW-0378">Hydrolase</keyword>
<dbReference type="Pfam" id="PF17132">
    <property type="entry name" value="Glyco_hydro_106"/>
    <property type="match status" value="2"/>
</dbReference>
<evidence type="ECO:0000256" key="1">
    <source>
        <dbReference type="ARBA" id="ARBA00022729"/>
    </source>
</evidence>
<sequence>MKNKYWGGVIALLILAFVNVQCDSSVRFIGDTLEEGFKSPPKGANPGVYWYFMDGNLSKEGITKDLESMVQVGISHAIFLEVNAGVPRGKVDMLSPEWMDIFKHMVSESERLGVRLSIATGPGWAGTGGPWVDVEESMQHLVASTVVVNASDISGVILPKPVARKRFYGDFVFTPEQRKDWENFYEDVAVLAFPTPEGDETIVDTDEKALYGRHPFSSMFGVKQFLPTSASYPEAEGSVVNPADMIDLTSRLRADGSIEGTLPEGRWTIMRFGVRNTGAVTSPAPAPGLGFETDKMDTTAISHHLNNFVGEIFRYAGFQKRTSRSPYGGLAMLHFDSWEMGSQNWTSKFREEFKQRRKYDPQPFYPAYTGVIVGSRELTERFLWDLRKTIQELILENHLGYIRQYAHEYGLGLSIEPYDMTPVADLELAAAADVPMCEFWRAGFGFNTTFSLMEATSVAHLKGQPVVPAESFTALNDGWDLYPGQLKNQTDWALASGVNRMMFHTFVHQCFPDSVKPGMTMGGIGVQWNRNQTWWEMSKAYHDYLSRSQFLLQQGRTVSDILYFCPEGNPHVFKAPVSAYNKPDSAYDVLYIHANTTFEKRSASENQDVNILPDKRGYAFDACPPSLLYKATVKDGRIIFPSGAEYSILVLPNWETMTPDILKKIKELVIGGATVVGMPPKKSPSLQNYPQCDNEIKALVKDIWGEGEMPITVGKRMVGKGQIIWGQDLIKNQDNLYPDYDCTASILSDMNIPEDFTSNGALRYTHRTVAEYDIYFVSNRSGKKIQTDCIFRVDNKIPELWDAVTGEIRDLKSFSTKDGQTIVPMQFDIDQSFFVVFRKKGEPSSGKSNFSSFTTVLTLDKPWSVSFDPSKGGRRKGCI</sequence>
<protein>
    <recommendedName>
        <fullName evidence="5">Glycosyl hydrolase</fullName>
    </recommendedName>
</protein>
<name>A0ABR6KQW4_9BACT</name>
<accession>A0ABR6KQW4</accession>
<evidence type="ECO:0008006" key="5">
    <source>
        <dbReference type="Google" id="ProtNLM"/>
    </source>
</evidence>
<dbReference type="PANTHER" id="PTHR43817:SF1">
    <property type="entry name" value="HYDROLASE, FAMILY 43, PUTATIVE (AFU_ORTHOLOGUE AFUA_3G01660)-RELATED"/>
    <property type="match status" value="1"/>
</dbReference>
<gene>
    <name evidence="3" type="ORF">GGQ57_003828</name>
</gene>
<dbReference type="RefSeq" id="WP_183671782.1">
    <property type="nucleotide sequence ID" value="NZ_BMPB01000011.1"/>
</dbReference>
<dbReference type="EMBL" id="JACHOC010000008">
    <property type="protein sequence ID" value="MBB4623904.1"/>
    <property type="molecule type" value="Genomic_DNA"/>
</dbReference>
<comment type="caution">
    <text evidence="3">The sequence shown here is derived from an EMBL/GenBank/DDBJ whole genome shotgun (WGS) entry which is preliminary data.</text>
</comment>
<dbReference type="Proteomes" id="UP000533637">
    <property type="component" value="Unassembled WGS sequence"/>
</dbReference>
<dbReference type="PANTHER" id="PTHR43817">
    <property type="entry name" value="GLYCOSYL HYDROLASE"/>
    <property type="match status" value="1"/>
</dbReference>
<keyword evidence="1" id="KW-0732">Signal</keyword>
<keyword evidence="4" id="KW-1185">Reference proteome</keyword>